<dbReference type="Proteomes" id="UP000887572">
    <property type="component" value="Unplaced"/>
</dbReference>
<dbReference type="GO" id="GO:0003697">
    <property type="term" value="F:single-stranded DNA binding"/>
    <property type="evidence" value="ECO:0007669"/>
    <property type="project" value="TreeGrafter"/>
</dbReference>
<dbReference type="GO" id="GO:0035861">
    <property type="term" value="C:site of double-strand break"/>
    <property type="evidence" value="ECO:0007669"/>
    <property type="project" value="TreeGrafter"/>
</dbReference>
<evidence type="ECO:0000259" key="1">
    <source>
        <dbReference type="Pfam" id="PF17906"/>
    </source>
</evidence>
<evidence type="ECO:0000313" key="3">
    <source>
        <dbReference type="WBParaSite" id="Gr19_v10_g3354.t1"/>
    </source>
</evidence>
<dbReference type="PANTHER" id="PTHR46060:SF1">
    <property type="entry name" value="MARINER MOS1 TRANSPOSASE-LIKE PROTEIN"/>
    <property type="match status" value="1"/>
</dbReference>
<dbReference type="Pfam" id="PF17906">
    <property type="entry name" value="HTH_48"/>
    <property type="match status" value="1"/>
</dbReference>
<dbReference type="GO" id="GO:0005634">
    <property type="term" value="C:nucleus"/>
    <property type="evidence" value="ECO:0007669"/>
    <property type="project" value="TreeGrafter"/>
</dbReference>
<keyword evidence="2" id="KW-1185">Reference proteome</keyword>
<dbReference type="GO" id="GO:0000014">
    <property type="term" value="F:single-stranded DNA endodeoxyribonuclease activity"/>
    <property type="evidence" value="ECO:0007669"/>
    <property type="project" value="TreeGrafter"/>
</dbReference>
<dbReference type="GO" id="GO:0003690">
    <property type="term" value="F:double-stranded DNA binding"/>
    <property type="evidence" value="ECO:0007669"/>
    <property type="project" value="TreeGrafter"/>
</dbReference>
<dbReference type="PANTHER" id="PTHR46060">
    <property type="entry name" value="MARINER MOS1 TRANSPOSASE-LIKE PROTEIN"/>
    <property type="match status" value="1"/>
</dbReference>
<dbReference type="GO" id="GO:0046975">
    <property type="term" value="F:histone H3K36 methyltransferase activity"/>
    <property type="evidence" value="ECO:0007669"/>
    <property type="project" value="TreeGrafter"/>
</dbReference>
<dbReference type="GO" id="GO:0006303">
    <property type="term" value="P:double-strand break repair via nonhomologous end joining"/>
    <property type="evidence" value="ECO:0007669"/>
    <property type="project" value="TreeGrafter"/>
</dbReference>
<evidence type="ECO:0000313" key="2">
    <source>
        <dbReference type="Proteomes" id="UP000887572"/>
    </source>
</evidence>
<reference evidence="3" key="1">
    <citation type="submission" date="2022-11" db="UniProtKB">
        <authorList>
            <consortium name="WormBaseParasite"/>
        </authorList>
    </citation>
    <scope>IDENTIFICATION</scope>
</reference>
<dbReference type="InterPro" id="IPR041426">
    <property type="entry name" value="Mos1_HTH"/>
</dbReference>
<feature type="domain" description="Mos1 transposase HTH" evidence="1">
    <location>
        <begin position="38"/>
        <end position="85"/>
    </location>
</feature>
<dbReference type="InterPro" id="IPR001888">
    <property type="entry name" value="Transposase_1"/>
</dbReference>
<dbReference type="GO" id="GO:0044547">
    <property type="term" value="F:DNA topoisomerase binding"/>
    <property type="evidence" value="ECO:0007669"/>
    <property type="project" value="TreeGrafter"/>
</dbReference>
<dbReference type="GO" id="GO:0000729">
    <property type="term" value="P:DNA double-strand break processing"/>
    <property type="evidence" value="ECO:0007669"/>
    <property type="project" value="TreeGrafter"/>
</dbReference>
<dbReference type="GO" id="GO:0031297">
    <property type="term" value="P:replication fork processing"/>
    <property type="evidence" value="ECO:0007669"/>
    <property type="project" value="TreeGrafter"/>
</dbReference>
<organism evidence="2 3">
    <name type="scientific">Globodera rostochiensis</name>
    <name type="common">Golden nematode worm</name>
    <name type="synonym">Heterodera rostochiensis</name>
    <dbReference type="NCBI Taxonomy" id="31243"/>
    <lineage>
        <taxon>Eukaryota</taxon>
        <taxon>Metazoa</taxon>
        <taxon>Ecdysozoa</taxon>
        <taxon>Nematoda</taxon>
        <taxon>Chromadorea</taxon>
        <taxon>Rhabditida</taxon>
        <taxon>Tylenchina</taxon>
        <taxon>Tylenchomorpha</taxon>
        <taxon>Tylenchoidea</taxon>
        <taxon>Heteroderidae</taxon>
        <taxon>Heteroderinae</taxon>
        <taxon>Globodera</taxon>
    </lineage>
</organism>
<proteinExistence type="predicted"/>
<dbReference type="GO" id="GO:0042800">
    <property type="term" value="F:histone H3K4 methyltransferase activity"/>
    <property type="evidence" value="ECO:0007669"/>
    <property type="project" value="TreeGrafter"/>
</dbReference>
<dbReference type="GO" id="GO:0044774">
    <property type="term" value="P:mitotic DNA integrity checkpoint signaling"/>
    <property type="evidence" value="ECO:0007669"/>
    <property type="project" value="TreeGrafter"/>
</dbReference>
<dbReference type="Pfam" id="PF01359">
    <property type="entry name" value="Transposase_1"/>
    <property type="match status" value="1"/>
</dbReference>
<dbReference type="WBParaSite" id="Gr19_v10_g3354.t1">
    <property type="protein sequence ID" value="Gr19_v10_g3354.t1"/>
    <property type="gene ID" value="Gr19_v10_g3354"/>
</dbReference>
<dbReference type="GO" id="GO:0000793">
    <property type="term" value="C:condensed chromosome"/>
    <property type="evidence" value="ECO:0007669"/>
    <property type="project" value="TreeGrafter"/>
</dbReference>
<dbReference type="AlphaFoldDB" id="A0A914HSH7"/>
<sequence>MKEITSNEKRKLIDKFVAIKDEFKQNGKFPYPQVDKNEHFRHLLLFEFNKGTKASEAAQNICAVYGEDAIAERTARKWFVRFREGVFDLKNTPHTGRRSAFDEERLKSVWWDMEGVVHYEMLGRNETVNAELYCQQLRRLDQALQQKRPNRAHRVILQHDNARPHTANMTKMALQELGWEVLPHPPYSPDVAPSDYHRFRSLSNALSGATLENAATLRNWLDQFFASKPPIFYKRGIENCLCGGRRSLIMRGNT</sequence>
<dbReference type="Gene3D" id="3.30.420.10">
    <property type="entry name" value="Ribonuclease H-like superfamily/Ribonuclease H"/>
    <property type="match status" value="1"/>
</dbReference>
<dbReference type="GO" id="GO:0015074">
    <property type="term" value="P:DNA integration"/>
    <property type="evidence" value="ECO:0007669"/>
    <property type="project" value="TreeGrafter"/>
</dbReference>
<dbReference type="InterPro" id="IPR052709">
    <property type="entry name" value="Transposase-MT_Hybrid"/>
</dbReference>
<accession>A0A914HSH7</accession>
<name>A0A914HSH7_GLORO</name>
<dbReference type="InterPro" id="IPR036397">
    <property type="entry name" value="RNaseH_sf"/>
</dbReference>
<protein>
    <submittedName>
        <fullName evidence="3">Mos1 transposase HTH domain-containing protein</fullName>
    </submittedName>
</protein>